<dbReference type="EMBL" id="LAZR01000239">
    <property type="protein sequence ID" value="KKN80000.1"/>
    <property type="molecule type" value="Genomic_DNA"/>
</dbReference>
<accession>A0A0F9TFJ2</accession>
<gene>
    <name evidence="1" type="ORF">LCGC14_0335080</name>
</gene>
<reference evidence="1" key="1">
    <citation type="journal article" date="2015" name="Nature">
        <title>Complex archaea that bridge the gap between prokaryotes and eukaryotes.</title>
        <authorList>
            <person name="Spang A."/>
            <person name="Saw J.H."/>
            <person name="Jorgensen S.L."/>
            <person name="Zaremba-Niedzwiedzka K."/>
            <person name="Martijn J."/>
            <person name="Lind A.E."/>
            <person name="van Eijk R."/>
            <person name="Schleper C."/>
            <person name="Guy L."/>
            <person name="Ettema T.J."/>
        </authorList>
    </citation>
    <scope>NUCLEOTIDE SEQUENCE</scope>
</reference>
<organism evidence="1">
    <name type="scientific">marine sediment metagenome</name>
    <dbReference type="NCBI Taxonomy" id="412755"/>
    <lineage>
        <taxon>unclassified sequences</taxon>
        <taxon>metagenomes</taxon>
        <taxon>ecological metagenomes</taxon>
    </lineage>
</organism>
<evidence type="ECO:0000313" key="1">
    <source>
        <dbReference type="EMBL" id="KKN80000.1"/>
    </source>
</evidence>
<protein>
    <submittedName>
        <fullName evidence="1">Uncharacterized protein</fullName>
    </submittedName>
</protein>
<proteinExistence type="predicted"/>
<comment type="caution">
    <text evidence="1">The sequence shown here is derived from an EMBL/GenBank/DDBJ whole genome shotgun (WGS) entry which is preliminary data.</text>
</comment>
<name>A0A0F9TFJ2_9ZZZZ</name>
<dbReference type="AlphaFoldDB" id="A0A0F9TFJ2"/>
<sequence length="108" mass="12243">MKDGDGPQDLDKLRRQKATLQLAAEEGFTGPQDLNKLIGAGKDLWESDEEFDEWMAMLKEMRRSSGDRDADHVEALDLLREMIANPTAQLVLIHRAQALLDRIGKRKV</sequence>